<evidence type="ECO:0000256" key="1">
    <source>
        <dbReference type="SAM" id="Phobius"/>
    </source>
</evidence>
<proteinExistence type="predicted"/>
<dbReference type="InterPro" id="IPR042461">
    <property type="entry name" value="LapD_MoxY_peri_C"/>
</dbReference>
<dbReference type="InterPro" id="IPR000160">
    <property type="entry name" value="GGDEF_dom"/>
</dbReference>
<dbReference type="PANTHER" id="PTHR33121:SF23">
    <property type="entry name" value="CYCLIC DI-GMP PHOSPHODIESTERASE PDEB"/>
    <property type="match status" value="1"/>
</dbReference>
<dbReference type="PROSITE" id="PS50887">
    <property type="entry name" value="GGDEF"/>
    <property type="match status" value="1"/>
</dbReference>
<keyword evidence="1" id="KW-1133">Transmembrane helix</keyword>
<dbReference type="InterPro" id="IPR035919">
    <property type="entry name" value="EAL_sf"/>
</dbReference>
<organism evidence="5 6">
    <name type="scientific">Rhodoferax mekongensis</name>
    <dbReference type="NCBI Taxonomy" id="3068341"/>
    <lineage>
        <taxon>Bacteria</taxon>
        <taxon>Pseudomonadati</taxon>
        <taxon>Pseudomonadota</taxon>
        <taxon>Betaproteobacteria</taxon>
        <taxon>Burkholderiales</taxon>
        <taxon>Comamonadaceae</taxon>
        <taxon>Rhodoferax</taxon>
    </lineage>
</organism>
<dbReference type="Pfam" id="PF16448">
    <property type="entry name" value="LapD_MoxY_N"/>
    <property type="match status" value="1"/>
</dbReference>
<dbReference type="EMBL" id="CP132507">
    <property type="protein sequence ID" value="WNO05644.1"/>
    <property type="molecule type" value="Genomic_DNA"/>
</dbReference>
<dbReference type="Gene3D" id="3.30.70.270">
    <property type="match status" value="1"/>
</dbReference>
<dbReference type="InterPro" id="IPR043128">
    <property type="entry name" value="Rev_trsase/Diguanyl_cyclase"/>
</dbReference>
<dbReference type="SUPFAM" id="SSF55073">
    <property type="entry name" value="Nucleotide cyclase"/>
    <property type="match status" value="1"/>
</dbReference>
<protein>
    <submittedName>
        <fullName evidence="5">EAL domain-containing protein</fullName>
    </submittedName>
</protein>
<dbReference type="InterPro" id="IPR001633">
    <property type="entry name" value="EAL_dom"/>
</dbReference>
<dbReference type="Gene3D" id="3.30.110.200">
    <property type="match status" value="1"/>
</dbReference>
<dbReference type="SUPFAM" id="SSF141868">
    <property type="entry name" value="EAL domain-like"/>
    <property type="match status" value="1"/>
</dbReference>
<feature type="domain" description="HAMP" evidence="3">
    <location>
        <begin position="170"/>
        <end position="221"/>
    </location>
</feature>
<evidence type="ECO:0000259" key="2">
    <source>
        <dbReference type="PROSITE" id="PS50883"/>
    </source>
</evidence>
<name>A0ABZ0B3M4_9BURK</name>
<dbReference type="InterPro" id="IPR050706">
    <property type="entry name" value="Cyclic-di-GMP_PDE-like"/>
</dbReference>
<gene>
    <name evidence="5" type="ORF">RAN89_04210</name>
</gene>
<dbReference type="RefSeq" id="WP_313868395.1">
    <property type="nucleotide sequence ID" value="NZ_CP132507.1"/>
</dbReference>
<reference evidence="5 6" key="1">
    <citation type="submission" date="2023-08" db="EMBL/GenBank/DDBJ databases">
        <title>Rhodoferax potami sp. nov. and Rhodoferax mekongensis sp. nov., isolated from the Mekong River in Thailand.</title>
        <authorList>
            <person name="Kitikhun S."/>
            <person name="Charoenyingcharoen P."/>
            <person name="Siriarchawattana P."/>
            <person name="Likhitrattanapisal S."/>
            <person name="Nilsakha T."/>
            <person name="Chanpet A."/>
            <person name="Rattanawaree P."/>
            <person name="Ingsriswang S."/>
        </authorList>
    </citation>
    <scope>NUCLEOTIDE SEQUENCE [LARGE SCALE GENOMIC DNA]</scope>
    <source>
        <strain evidence="5 6">TBRC 17307</strain>
    </source>
</reference>
<evidence type="ECO:0000313" key="6">
    <source>
        <dbReference type="Proteomes" id="UP001302257"/>
    </source>
</evidence>
<feature type="domain" description="GGDEF" evidence="4">
    <location>
        <begin position="262"/>
        <end position="392"/>
    </location>
</feature>
<dbReference type="Gene3D" id="3.20.20.450">
    <property type="entry name" value="EAL domain"/>
    <property type="match status" value="1"/>
</dbReference>
<dbReference type="PANTHER" id="PTHR33121">
    <property type="entry name" value="CYCLIC DI-GMP PHOSPHODIESTERASE PDEF"/>
    <property type="match status" value="1"/>
</dbReference>
<dbReference type="Proteomes" id="UP001302257">
    <property type="component" value="Chromosome"/>
</dbReference>
<dbReference type="Pfam" id="PF00990">
    <property type="entry name" value="GGDEF"/>
    <property type="match status" value="1"/>
</dbReference>
<dbReference type="Gene3D" id="6.20.270.20">
    <property type="entry name" value="LapD/MoxY periplasmic domain"/>
    <property type="match status" value="1"/>
</dbReference>
<dbReference type="PROSITE" id="PS50883">
    <property type="entry name" value="EAL"/>
    <property type="match status" value="1"/>
</dbReference>
<evidence type="ECO:0000259" key="4">
    <source>
        <dbReference type="PROSITE" id="PS50887"/>
    </source>
</evidence>
<keyword evidence="1" id="KW-0812">Transmembrane</keyword>
<accession>A0ABZ0B3M4</accession>
<dbReference type="InterPro" id="IPR032244">
    <property type="entry name" value="LapD_MoxY_N"/>
</dbReference>
<keyword evidence="1" id="KW-0472">Membrane</keyword>
<dbReference type="PROSITE" id="PS50885">
    <property type="entry name" value="HAMP"/>
    <property type="match status" value="1"/>
</dbReference>
<keyword evidence="6" id="KW-1185">Reference proteome</keyword>
<dbReference type="Pfam" id="PF00563">
    <property type="entry name" value="EAL"/>
    <property type="match status" value="1"/>
</dbReference>
<dbReference type="SMART" id="SM00052">
    <property type="entry name" value="EAL"/>
    <property type="match status" value="1"/>
</dbReference>
<sequence length="636" mass="68721">MSMYRQLWLAIIASMLMALGGGLLASLLSARGYLESQLAIKNTDNAVALALSLSQSNPDPVTVDLVTASLFDSGHYELVRVIDPQGAVIAQRKAPEGDLDAPAWFVRLLPIHSVPGQAQISNGWKQFGTVTLISHSRFAYGALWKSAYEMTLALSLAGLVGGCLGSLVLRRLRKPLMTVIDQAAAITQRRFVTVDLPRVPELRQLAVAMNDTVGRLKSMFEDEASRLEQMRKEANFDALTGLVNRTHFLARLRHTLEAEDSAGGTLFLLRLNDLSGINRRLGREPTDSLLKLSAEVITKSVSELGSVVARLNGADFAVLAYEGVDGRGVSSRLMESLDQAASPYMGGARAASIGYGKFSRNEDIGSLLARIDAALATAEIHSGSGVQEALSLQTKELPRSTDQWAKLIALALKNRWVRLISFPVVNVSGEISHKECPLRLMFDEAGEWVPAGRFLPVAERLKLTPDLDLMAISLGLDELERAPDLVGLAINLSASSLESPSFLNELLASLARRSSVTPRLWLEVPEEGALKHLESFRALCTALKKLGCRIGLEHFGHRFSQIGQLHDLGLDYLKVDSSFVRGVDANPGNEAFLKGLCSIAHNIGLQVIAEGVSTSSEFIALKAIGFDAATGPGIQT</sequence>
<dbReference type="InterPro" id="IPR029787">
    <property type="entry name" value="Nucleotide_cyclase"/>
</dbReference>
<feature type="domain" description="EAL" evidence="2">
    <location>
        <begin position="401"/>
        <end position="636"/>
    </location>
</feature>
<dbReference type="SMART" id="SM00267">
    <property type="entry name" value="GGDEF"/>
    <property type="match status" value="1"/>
</dbReference>
<dbReference type="CDD" id="cd01948">
    <property type="entry name" value="EAL"/>
    <property type="match status" value="1"/>
</dbReference>
<evidence type="ECO:0000259" key="3">
    <source>
        <dbReference type="PROSITE" id="PS50885"/>
    </source>
</evidence>
<feature type="transmembrane region" description="Helical" evidence="1">
    <location>
        <begin position="7"/>
        <end position="28"/>
    </location>
</feature>
<dbReference type="InterPro" id="IPR003660">
    <property type="entry name" value="HAMP_dom"/>
</dbReference>
<evidence type="ECO:0000313" key="5">
    <source>
        <dbReference type="EMBL" id="WNO05644.1"/>
    </source>
</evidence>